<evidence type="ECO:0000256" key="7">
    <source>
        <dbReference type="SAM" id="MobiDB-lite"/>
    </source>
</evidence>
<dbReference type="OrthoDB" id="3437016at2759"/>
<feature type="transmembrane region" description="Helical" evidence="8">
    <location>
        <begin position="318"/>
        <end position="342"/>
    </location>
</feature>
<reference evidence="10 11" key="1">
    <citation type="submission" date="2015-04" db="EMBL/GenBank/DDBJ databases">
        <title>Complete genome sequence of Schizopora paradoxa KUC8140, a cosmopolitan wood degrader in East Asia.</title>
        <authorList>
            <consortium name="DOE Joint Genome Institute"/>
            <person name="Min B."/>
            <person name="Park H."/>
            <person name="Jang Y."/>
            <person name="Kim J.-J."/>
            <person name="Kim K.H."/>
            <person name="Pangilinan J."/>
            <person name="Lipzen A."/>
            <person name="Riley R."/>
            <person name="Grigoriev I.V."/>
            <person name="Spatafora J.W."/>
            <person name="Choi I.-G."/>
        </authorList>
    </citation>
    <scope>NUCLEOTIDE SEQUENCE [LARGE SCALE GENOMIC DNA]</scope>
    <source>
        <strain evidence="10 11">KUC8140</strain>
    </source>
</reference>
<protein>
    <submittedName>
        <fullName evidence="10">MFS general substrate transporter</fullName>
    </submittedName>
</protein>
<evidence type="ECO:0000256" key="5">
    <source>
        <dbReference type="ARBA" id="ARBA00022989"/>
    </source>
</evidence>
<dbReference type="FunFam" id="1.20.1720.10:FF:000013">
    <property type="entry name" value="Related to multidrug resistance proteins"/>
    <property type="match status" value="1"/>
</dbReference>
<keyword evidence="6 8" id="KW-0472">Membrane</keyword>
<organism evidence="10 11">
    <name type="scientific">Schizopora paradoxa</name>
    <dbReference type="NCBI Taxonomy" id="27342"/>
    <lineage>
        <taxon>Eukaryota</taxon>
        <taxon>Fungi</taxon>
        <taxon>Dikarya</taxon>
        <taxon>Basidiomycota</taxon>
        <taxon>Agaricomycotina</taxon>
        <taxon>Agaricomycetes</taxon>
        <taxon>Hymenochaetales</taxon>
        <taxon>Schizoporaceae</taxon>
        <taxon>Schizopora</taxon>
    </lineage>
</organism>
<gene>
    <name evidence="10" type="ORF">SCHPADRAFT_998184</name>
</gene>
<dbReference type="InterPro" id="IPR020846">
    <property type="entry name" value="MFS_dom"/>
</dbReference>
<comment type="similarity">
    <text evidence="2">Belongs to the major facilitator superfamily.</text>
</comment>
<dbReference type="PANTHER" id="PTHR23501">
    <property type="entry name" value="MAJOR FACILITATOR SUPERFAMILY"/>
    <property type="match status" value="1"/>
</dbReference>
<evidence type="ECO:0000256" key="1">
    <source>
        <dbReference type="ARBA" id="ARBA00004127"/>
    </source>
</evidence>
<dbReference type="STRING" id="27342.A0A0H2RL46"/>
<feature type="transmembrane region" description="Helical" evidence="8">
    <location>
        <begin position="408"/>
        <end position="437"/>
    </location>
</feature>
<feature type="transmembrane region" description="Helical" evidence="8">
    <location>
        <begin position="277"/>
        <end position="297"/>
    </location>
</feature>
<dbReference type="GO" id="GO:0012505">
    <property type="term" value="C:endomembrane system"/>
    <property type="evidence" value="ECO:0007669"/>
    <property type="project" value="UniProtKB-SubCell"/>
</dbReference>
<feature type="transmembrane region" description="Helical" evidence="8">
    <location>
        <begin position="56"/>
        <end position="79"/>
    </location>
</feature>
<feature type="transmembrane region" description="Helical" evidence="8">
    <location>
        <begin position="207"/>
        <end position="225"/>
    </location>
</feature>
<accession>A0A0H2RL46</accession>
<dbReference type="Pfam" id="PF07690">
    <property type="entry name" value="MFS_1"/>
    <property type="match status" value="1"/>
</dbReference>
<dbReference type="GO" id="GO:0000329">
    <property type="term" value="C:fungal-type vacuole membrane"/>
    <property type="evidence" value="ECO:0007669"/>
    <property type="project" value="TreeGrafter"/>
</dbReference>
<dbReference type="InParanoid" id="A0A0H2RL46"/>
<evidence type="ECO:0000256" key="4">
    <source>
        <dbReference type="ARBA" id="ARBA00022692"/>
    </source>
</evidence>
<feature type="transmembrane region" description="Helical" evidence="8">
    <location>
        <begin position="449"/>
        <end position="470"/>
    </location>
</feature>
<dbReference type="PROSITE" id="PS50850">
    <property type="entry name" value="MFS"/>
    <property type="match status" value="1"/>
</dbReference>
<feature type="transmembrane region" description="Helical" evidence="8">
    <location>
        <begin position="121"/>
        <end position="140"/>
    </location>
</feature>
<evidence type="ECO:0000256" key="2">
    <source>
        <dbReference type="ARBA" id="ARBA00008335"/>
    </source>
</evidence>
<name>A0A0H2RL46_9AGAM</name>
<dbReference type="PANTHER" id="PTHR23501:SF84">
    <property type="entry name" value="VACUOLAR MEMBRANE AMINO ACID UPTAKE TRANSPORTER FNX2"/>
    <property type="match status" value="1"/>
</dbReference>
<feature type="domain" description="Major facilitator superfamily (MFS) profile" evidence="9">
    <location>
        <begin position="56"/>
        <end position="548"/>
    </location>
</feature>
<feature type="transmembrane region" description="Helical" evidence="8">
    <location>
        <begin position="354"/>
        <end position="374"/>
    </location>
</feature>
<keyword evidence="5 8" id="KW-1133">Transmembrane helix</keyword>
<evidence type="ECO:0000313" key="10">
    <source>
        <dbReference type="EMBL" id="KLO12362.1"/>
    </source>
</evidence>
<keyword evidence="4 8" id="KW-0812">Transmembrane</keyword>
<feature type="transmembrane region" description="Helical" evidence="8">
    <location>
        <begin position="91"/>
        <end position="109"/>
    </location>
</feature>
<keyword evidence="3" id="KW-0813">Transport</keyword>
<feature type="transmembrane region" description="Helical" evidence="8">
    <location>
        <begin position="525"/>
        <end position="543"/>
    </location>
</feature>
<comment type="subcellular location">
    <subcellularLocation>
        <location evidence="1">Endomembrane system</location>
        <topology evidence="1">Multi-pass membrane protein</topology>
    </subcellularLocation>
</comment>
<feature type="transmembrane region" description="Helical" evidence="8">
    <location>
        <begin position="246"/>
        <end position="265"/>
    </location>
</feature>
<dbReference type="CDD" id="cd17502">
    <property type="entry name" value="MFS_Azr1_MDR_like"/>
    <property type="match status" value="1"/>
</dbReference>
<feature type="transmembrane region" description="Helical" evidence="8">
    <location>
        <begin position="179"/>
        <end position="201"/>
    </location>
</feature>
<evidence type="ECO:0000256" key="8">
    <source>
        <dbReference type="SAM" id="Phobius"/>
    </source>
</evidence>
<dbReference type="Proteomes" id="UP000053477">
    <property type="component" value="Unassembled WGS sequence"/>
</dbReference>
<feature type="transmembrane region" description="Helical" evidence="8">
    <location>
        <begin position="381"/>
        <end position="402"/>
    </location>
</feature>
<feature type="compositionally biased region" description="Basic and acidic residues" evidence="7">
    <location>
        <begin position="1"/>
        <end position="12"/>
    </location>
</feature>
<sequence length="551" mass="58385">MDERQALLDDRAPTYNASDSDSDSVKKSDDQIQVAVAVVRDEEGGVKKPNVRMAKIVIPLGVGLFLAAMDGTIVASSYASIGSELKQLQNTSWIATGYMLTMTTFQPLYGKLSDIFGRKQCLVFSYLIFAIGCLICGLARNLEELVVGRAVAGLGGGGMTTVVTILVSDFVPLKSRGLWQGILGVIYASGSATGAPLGGLLADGIGWRWAFLGQVPVALLAILLVGTQVKLPPADSGDLKAKLRRIDFAGAFFLVFAIFTFLLGADRGGNVSWTDRYTLTALITSAVLFAFFGFVEMHPAVANEPIAPKRVMINSSHVASFLANFFREACLMALVFFMALWFQAVAGKSASEAGLGLLPGIIGSVCGGVGGGYIMKKSGKYYTLGMITAIMMVIGNAFIVFFTGAYTISVLGATVALFVQCVGSGTGVSTTLVALIANAEPEDQAIVTALSYLFRSLGAIVGVSVGGTLVQGTLRSLLYRRLVGEDVDIDEIVNLVRSSLSAIDSLEPKIRAIVSMSYEEAVETTFYLTFALSVAGLICNFFIKEKHLGGK</sequence>
<evidence type="ECO:0000313" key="11">
    <source>
        <dbReference type="Proteomes" id="UP000053477"/>
    </source>
</evidence>
<dbReference type="GO" id="GO:0015174">
    <property type="term" value="F:basic amino acid transmembrane transporter activity"/>
    <property type="evidence" value="ECO:0007669"/>
    <property type="project" value="TreeGrafter"/>
</dbReference>
<dbReference type="AlphaFoldDB" id="A0A0H2RL46"/>
<evidence type="ECO:0000256" key="3">
    <source>
        <dbReference type="ARBA" id="ARBA00022448"/>
    </source>
</evidence>
<dbReference type="InterPro" id="IPR036259">
    <property type="entry name" value="MFS_trans_sf"/>
</dbReference>
<dbReference type="SUPFAM" id="SSF103473">
    <property type="entry name" value="MFS general substrate transporter"/>
    <property type="match status" value="1"/>
</dbReference>
<feature type="transmembrane region" description="Helical" evidence="8">
    <location>
        <begin position="146"/>
        <end position="167"/>
    </location>
</feature>
<dbReference type="EMBL" id="KQ085979">
    <property type="protein sequence ID" value="KLO12362.1"/>
    <property type="molecule type" value="Genomic_DNA"/>
</dbReference>
<feature type="region of interest" description="Disordered" evidence="7">
    <location>
        <begin position="1"/>
        <end position="28"/>
    </location>
</feature>
<dbReference type="Gene3D" id="1.20.1250.20">
    <property type="entry name" value="MFS general substrate transporter like domains"/>
    <property type="match status" value="2"/>
</dbReference>
<dbReference type="InterPro" id="IPR011701">
    <property type="entry name" value="MFS"/>
</dbReference>
<proteinExistence type="inferred from homology"/>
<dbReference type="FunCoup" id="A0A0H2RL46">
    <property type="interactions" value="20"/>
</dbReference>
<keyword evidence="11" id="KW-1185">Reference proteome</keyword>
<evidence type="ECO:0000259" key="9">
    <source>
        <dbReference type="PROSITE" id="PS50850"/>
    </source>
</evidence>
<evidence type="ECO:0000256" key="6">
    <source>
        <dbReference type="ARBA" id="ARBA00023136"/>
    </source>
</evidence>